<dbReference type="InterPro" id="IPR004117">
    <property type="entry name" value="7tm6_olfct_rcpt"/>
</dbReference>
<dbReference type="AlphaFoldDB" id="A0A8J2EIX4"/>
<keyword evidence="4 9" id="KW-0552">Olfaction</keyword>
<evidence type="ECO:0000256" key="5">
    <source>
        <dbReference type="ARBA" id="ARBA00022989"/>
    </source>
</evidence>
<dbReference type="GO" id="GO:0004984">
    <property type="term" value="F:olfactory receptor activity"/>
    <property type="evidence" value="ECO:0007669"/>
    <property type="project" value="InterPro"/>
</dbReference>
<name>A0A8J2EIX4_COTCN</name>
<comment type="subcellular location">
    <subcellularLocation>
        <location evidence="9">Cell membrane</location>
        <topology evidence="9">Multi-pass membrane protein</topology>
    </subcellularLocation>
    <subcellularLocation>
        <location evidence="1">Membrane</location>
        <topology evidence="1">Multi-pass membrane protein</topology>
    </subcellularLocation>
</comment>
<proteinExistence type="inferred from homology"/>
<comment type="similarity">
    <text evidence="9">Belongs to the insect chemoreceptor superfamily. Heteromeric odorant receptor channel (TC 1.A.69) family.</text>
</comment>
<keyword evidence="11" id="KW-1185">Reference proteome</keyword>
<keyword evidence="5 9" id="KW-1133">Transmembrane helix</keyword>
<gene>
    <name evidence="10" type="ORF">HICCMSTLAB_LOCUS956</name>
</gene>
<dbReference type="GO" id="GO:0007165">
    <property type="term" value="P:signal transduction"/>
    <property type="evidence" value="ECO:0007669"/>
    <property type="project" value="UniProtKB-KW"/>
</dbReference>
<keyword evidence="8 9" id="KW-0807">Transducer</keyword>
<dbReference type="GO" id="GO:0005886">
    <property type="term" value="C:plasma membrane"/>
    <property type="evidence" value="ECO:0007669"/>
    <property type="project" value="UniProtKB-SubCell"/>
</dbReference>
<feature type="transmembrane region" description="Helical" evidence="9">
    <location>
        <begin position="135"/>
        <end position="158"/>
    </location>
</feature>
<feature type="transmembrane region" description="Helical" evidence="9">
    <location>
        <begin position="21"/>
        <end position="41"/>
    </location>
</feature>
<dbReference type="PANTHER" id="PTHR21137:SF40">
    <property type="entry name" value="ODORANT RECEPTOR 56A"/>
    <property type="match status" value="1"/>
</dbReference>
<keyword evidence="7 9" id="KW-0675">Receptor</keyword>
<evidence type="ECO:0000256" key="7">
    <source>
        <dbReference type="ARBA" id="ARBA00023170"/>
    </source>
</evidence>
<evidence type="ECO:0000313" key="11">
    <source>
        <dbReference type="Proteomes" id="UP000786811"/>
    </source>
</evidence>
<reference evidence="10" key="1">
    <citation type="submission" date="2021-04" db="EMBL/GenBank/DDBJ databases">
        <authorList>
            <person name="Chebbi M.A.C M."/>
        </authorList>
    </citation>
    <scope>NUCLEOTIDE SEQUENCE</scope>
</reference>
<protein>
    <recommendedName>
        <fullName evidence="9">Odorant receptor</fullName>
    </recommendedName>
</protein>
<feature type="transmembrane region" description="Helical" evidence="9">
    <location>
        <begin position="258"/>
        <end position="283"/>
    </location>
</feature>
<evidence type="ECO:0000256" key="4">
    <source>
        <dbReference type="ARBA" id="ARBA00022725"/>
    </source>
</evidence>
<keyword evidence="6 9" id="KW-0472">Membrane</keyword>
<dbReference type="EMBL" id="CAJNRD030001114">
    <property type="protein sequence ID" value="CAG5074196.1"/>
    <property type="molecule type" value="Genomic_DNA"/>
</dbReference>
<evidence type="ECO:0000313" key="10">
    <source>
        <dbReference type="EMBL" id="CAG5074196.1"/>
    </source>
</evidence>
<keyword evidence="2 9" id="KW-0716">Sensory transduction</keyword>
<comment type="caution">
    <text evidence="10">The sequence shown here is derived from an EMBL/GenBank/DDBJ whole genome shotgun (WGS) entry which is preliminary data.</text>
</comment>
<comment type="caution">
    <text evidence="9">Lacks conserved residue(s) required for the propagation of feature annotation.</text>
</comment>
<organism evidence="10 11">
    <name type="scientific">Cotesia congregata</name>
    <name type="common">Parasitoid wasp</name>
    <name type="synonym">Apanteles congregatus</name>
    <dbReference type="NCBI Taxonomy" id="51543"/>
    <lineage>
        <taxon>Eukaryota</taxon>
        <taxon>Metazoa</taxon>
        <taxon>Ecdysozoa</taxon>
        <taxon>Arthropoda</taxon>
        <taxon>Hexapoda</taxon>
        <taxon>Insecta</taxon>
        <taxon>Pterygota</taxon>
        <taxon>Neoptera</taxon>
        <taxon>Endopterygota</taxon>
        <taxon>Hymenoptera</taxon>
        <taxon>Apocrita</taxon>
        <taxon>Ichneumonoidea</taxon>
        <taxon>Braconidae</taxon>
        <taxon>Microgastrinae</taxon>
        <taxon>Cotesia</taxon>
    </lineage>
</organism>
<dbReference type="PANTHER" id="PTHR21137">
    <property type="entry name" value="ODORANT RECEPTOR"/>
    <property type="match status" value="1"/>
</dbReference>
<dbReference type="Proteomes" id="UP000786811">
    <property type="component" value="Unassembled WGS sequence"/>
</dbReference>
<dbReference type="OrthoDB" id="8196465at2759"/>
<dbReference type="Pfam" id="PF02949">
    <property type="entry name" value="7tm_6"/>
    <property type="match status" value="1"/>
</dbReference>
<evidence type="ECO:0000256" key="6">
    <source>
        <dbReference type="ARBA" id="ARBA00023136"/>
    </source>
</evidence>
<evidence type="ECO:0000256" key="3">
    <source>
        <dbReference type="ARBA" id="ARBA00022692"/>
    </source>
</evidence>
<evidence type="ECO:0000256" key="9">
    <source>
        <dbReference type="RuleBase" id="RU351113"/>
    </source>
</evidence>
<accession>A0A8J2EIX4</accession>
<dbReference type="GO" id="GO:0005549">
    <property type="term" value="F:odorant binding"/>
    <property type="evidence" value="ECO:0007669"/>
    <property type="project" value="InterPro"/>
</dbReference>
<evidence type="ECO:0000256" key="1">
    <source>
        <dbReference type="ARBA" id="ARBA00004141"/>
    </source>
</evidence>
<evidence type="ECO:0000256" key="2">
    <source>
        <dbReference type="ARBA" id="ARBA00022606"/>
    </source>
</evidence>
<keyword evidence="3 9" id="KW-0812">Transmembrane</keyword>
<sequence>MVAANIADFCINIDDILEVSYNLGFILALITTNFKAAAIYYQQNKFRQLIDDVHRPISLLKYSSDLGVLTIIRTGLVFQRCDYGAYIFSAASTVGTNILPMKLVLKTRQLPVRGEYPFNGTVSPNFEIIYGAQSYALLVACLWVLVFDTTLLGFIRWINVQLVILQANFRHCDDIATGRASFSMSDRNYQIIKGFSLFGVPEEQEEIRSFIPFTEEEANVEDDSFVIRFRSCVMHHRRLISHLNEFNDLFNVVLFGQILTSCTLTCVGLFQLVLVGILTFIIIKNFFKNDKLSVSIYQSGWENNISKETKGLILNGLIQGLMPMKMKAGAFFIFSMKTYLTVIRTSYSYFAILSTTTSSDD</sequence>
<evidence type="ECO:0000256" key="8">
    <source>
        <dbReference type="ARBA" id="ARBA00023224"/>
    </source>
</evidence>